<dbReference type="EMBL" id="JAQIZT010000012">
    <property type="protein sequence ID" value="KAJ6977604.1"/>
    <property type="molecule type" value="Genomic_DNA"/>
</dbReference>
<evidence type="ECO:0000313" key="2">
    <source>
        <dbReference type="Proteomes" id="UP001164929"/>
    </source>
</evidence>
<accession>A0AAD6Q388</accession>
<sequence length="94" mass="10342">MEQPFNAFILIMLKEHHQEAIATDAPGSAFGSGFAGRIPSKYALNEDIERFLSGCESVPSSIRTYPDPVKSAGGRIPPLLQKKQIPLLLKENNF</sequence>
<name>A0AAD6Q388_9ROSI</name>
<dbReference type="Proteomes" id="UP001164929">
    <property type="component" value="Chromosome 12"/>
</dbReference>
<dbReference type="AlphaFoldDB" id="A0AAD6Q388"/>
<keyword evidence="2" id="KW-1185">Reference proteome</keyword>
<comment type="caution">
    <text evidence="1">The sequence shown here is derived from an EMBL/GenBank/DDBJ whole genome shotgun (WGS) entry which is preliminary data.</text>
</comment>
<organism evidence="1 2">
    <name type="scientific">Populus alba x Populus x berolinensis</name>
    <dbReference type="NCBI Taxonomy" id="444605"/>
    <lineage>
        <taxon>Eukaryota</taxon>
        <taxon>Viridiplantae</taxon>
        <taxon>Streptophyta</taxon>
        <taxon>Embryophyta</taxon>
        <taxon>Tracheophyta</taxon>
        <taxon>Spermatophyta</taxon>
        <taxon>Magnoliopsida</taxon>
        <taxon>eudicotyledons</taxon>
        <taxon>Gunneridae</taxon>
        <taxon>Pentapetalae</taxon>
        <taxon>rosids</taxon>
        <taxon>fabids</taxon>
        <taxon>Malpighiales</taxon>
        <taxon>Salicaceae</taxon>
        <taxon>Saliceae</taxon>
        <taxon>Populus</taxon>
    </lineage>
</organism>
<gene>
    <name evidence="1" type="ORF">NC653_029485</name>
</gene>
<reference evidence="1" key="1">
    <citation type="journal article" date="2023" name="Mol. Ecol. Resour.">
        <title>Chromosome-level genome assembly of a triploid poplar Populus alba 'Berolinensis'.</title>
        <authorList>
            <person name="Chen S."/>
            <person name="Yu Y."/>
            <person name="Wang X."/>
            <person name="Wang S."/>
            <person name="Zhang T."/>
            <person name="Zhou Y."/>
            <person name="He R."/>
            <person name="Meng N."/>
            <person name="Wang Y."/>
            <person name="Liu W."/>
            <person name="Liu Z."/>
            <person name="Liu J."/>
            <person name="Guo Q."/>
            <person name="Huang H."/>
            <person name="Sederoff R.R."/>
            <person name="Wang G."/>
            <person name="Qu G."/>
            <person name="Chen S."/>
        </authorList>
    </citation>
    <scope>NUCLEOTIDE SEQUENCE</scope>
    <source>
        <strain evidence="1">SC-2020</strain>
    </source>
</reference>
<evidence type="ECO:0000313" key="1">
    <source>
        <dbReference type="EMBL" id="KAJ6977604.1"/>
    </source>
</evidence>
<protein>
    <submittedName>
        <fullName evidence="1">Uncharacterized protein</fullName>
    </submittedName>
</protein>
<proteinExistence type="predicted"/>